<sequence>MPHATSTRHAWTEVAPPSSQDGSYALQREGYFPVGSAIQAQRANLAEAVAGGRQGAHLQAGQEGSDPFPNWRHPQGLPRSGSGDPF</sequence>
<dbReference type="EMBL" id="ABJB010873699">
    <property type="status" value="NOT_ANNOTATED_CDS"/>
    <property type="molecule type" value="Genomic_DNA"/>
</dbReference>
<dbReference type="EnsemblMetazoa" id="ISCW011780-RA">
    <property type="protein sequence ID" value="ISCW011780-PA"/>
    <property type="gene ID" value="ISCW011780"/>
</dbReference>
<dbReference type="PaxDb" id="6945-B7Q635"/>
<accession>B7Q635</accession>
<dbReference type="VEuPathDB" id="VectorBase:ISCW011780"/>
<name>B7Q635_IXOSC</name>
<reference evidence="3" key="2">
    <citation type="submission" date="2020-05" db="UniProtKB">
        <authorList>
            <consortium name="EnsemblMetazoa"/>
        </authorList>
    </citation>
    <scope>IDENTIFICATION</scope>
    <source>
        <strain evidence="3">wikel</strain>
    </source>
</reference>
<dbReference type="Proteomes" id="UP000001555">
    <property type="component" value="Unassembled WGS sequence"/>
</dbReference>
<feature type="region of interest" description="Disordered" evidence="1">
    <location>
        <begin position="1"/>
        <end position="22"/>
    </location>
</feature>
<dbReference type="VEuPathDB" id="VectorBase:ISCI011780"/>
<dbReference type="EMBL" id="DS865121">
    <property type="protein sequence ID" value="EEC14307.1"/>
    <property type="molecule type" value="Genomic_DNA"/>
</dbReference>
<keyword evidence="4" id="KW-1185">Reference proteome</keyword>
<dbReference type="AlphaFoldDB" id="B7Q635"/>
<dbReference type="EMBL" id="ABJB010406753">
    <property type="status" value="NOT_ANNOTATED_CDS"/>
    <property type="molecule type" value="Genomic_DNA"/>
</dbReference>
<protein>
    <submittedName>
        <fullName evidence="2 3">Uncharacterized protein</fullName>
    </submittedName>
</protein>
<evidence type="ECO:0000313" key="4">
    <source>
        <dbReference type="Proteomes" id="UP000001555"/>
    </source>
</evidence>
<evidence type="ECO:0000256" key="1">
    <source>
        <dbReference type="SAM" id="MobiDB-lite"/>
    </source>
</evidence>
<evidence type="ECO:0000313" key="3">
    <source>
        <dbReference type="EnsemblMetazoa" id="ISCW011780-PA"/>
    </source>
</evidence>
<dbReference type="EMBL" id="ABJB010818484">
    <property type="status" value="NOT_ANNOTATED_CDS"/>
    <property type="molecule type" value="Genomic_DNA"/>
</dbReference>
<reference evidence="2 4" key="1">
    <citation type="submission" date="2008-03" db="EMBL/GenBank/DDBJ databases">
        <title>Annotation of Ixodes scapularis.</title>
        <authorList>
            <consortium name="Ixodes scapularis Genome Project Consortium"/>
            <person name="Caler E."/>
            <person name="Hannick L.I."/>
            <person name="Bidwell S."/>
            <person name="Joardar V."/>
            <person name="Thiagarajan M."/>
            <person name="Amedeo P."/>
            <person name="Galinsky K.J."/>
            <person name="Schobel S."/>
            <person name="Inman J."/>
            <person name="Hostetler J."/>
            <person name="Miller J."/>
            <person name="Hammond M."/>
            <person name="Megy K."/>
            <person name="Lawson D."/>
            <person name="Kodira C."/>
            <person name="Sutton G."/>
            <person name="Meyer J."/>
            <person name="Hill C.A."/>
            <person name="Birren B."/>
            <person name="Nene V."/>
            <person name="Collins F."/>
            <person name="Alarcon-Chaidez F."/>
            <person name="Wikel S."/>
            <person name="Strausberg R."/>
        </authorList>
    </citation>
    <scope>NUCLEOTIDE SEQUENCE [LARGE SCALE GENOMIC DNA]</scope>
    <source>
        <strain evidence="4">Wikel</strain>
        <strain evidence="2">Wikel colony</strain>
    </source>
</reference>
<dbReference type="InParanoid" id="B7Q635"/>
<evidence type="ECO:0000313" key="2">
    <source>
        <dbReference type="EMBL" id="EEC14307.1"/>
    </source>
</evidence>
<gene>
    <name evidence="2" type="ORF">IscW_ISCW011780</name>
</gene>
<feature type="region of interest" description="Disordered" evidence="1">
    <location>
        <begin position="51"/>
        <end position="86"/>
    </location>
</feature>
<organism>
    <name type="scientific">Ixodes scapularis</name>
    <name type="common">Black-legged tick</name>
    <name type="synonym">Deer tick</name>
    <dbReference type="NCBI Taxonomy" id="6945"/>
    <lineage>
        <taxon>Eukaryota</taxon>
        <taxon>Metazoa</taxon>
        <taxon>Ecdysozoa</taxon>
        <taxon>Arthropoda</taxon>
        <taxon>Chelicerata</taxon>
        <taxon>Arachnida</taxon>
        <taxon>Acari</taxon>
        <taxon>Parasitiformes</taxon>
        <taxon>Ixodida</taxon>
        <taxon>Ixodoidea</taxon>
        <taxon>Ixodidae</taxon>
        <taxon>Ixodinae</taxon>
        <taxon>Ixodes</taxon>
    </lineage>
</organism>
<proteinExistence type="predicted"/>
<dbReference type="HOGENOM" id="CLU_2500428_0_0_1"/>